<keyword evidence="1" id="KW-1133">Transmembrane helix</keyword>
<evidence type="ECO:0000313" key="2">
    <source>
        <dbReference type="EMBL" id="ORO79599.1"/>
    </source>
</evidence>
<dbReference type="EMBL" id="NCUW01000026">
    <property type="protein sequence ID" value="ORO79599.1"/>
    <property type="molecule type" value="Genomic_DNA"/>
</dbReference>
<organism evidence="2 3">
    <name type="scientific">Streptococcus oralis subsp. dentisani</name>
    <dbReference type="NCBI Taxonomy" id="1458253"/>
    <lineage>
        <taxon>Bacteria</taxon>
        <taxon>Bacillati</taxon>
        <taxon>Bacillota</taxon>
        <taxon>Bacilli</taxon>
        <taxon>Lactobacillales</taxon>
        <taxon>Streptococcaceae</taxon>
        <taxon>Streptococcus</taxon>
    </lineage>
</organism>
<keyword evidence="1" id="KW-0812">Transmembrane</keyword>
<feature type="transmembrane region" description="Helical" evidence="1">
    <location>
        <begin position="46"/>
        <end position="64"/>
    </location>
</feature>
<protein>
    <submittedName>
        <fullName evidence="2">Uncharacterized protein</fullName>
    </submittedName>
</protein>
<feature type="transmembrane region" description="Helical" evidence="1">
    <location>
        <begin position="6"/>
        <end position="25"/>
    </location>
</feature>
<dbReference type="AlphaFoldDB" id="A0A1X1J2Q6"/>
<evidence type="ECO:0000256" key="1">
    <source>
        <dbReference type="SAM" id="Phobius"/>
    </source>
</evidence>
<evidence type="ECO:0000313" key="3">
    <source>
        <dbReference type="Proteomes" id="UP000194008"/>
    </source>
</evidence>
<gene>
    <name evidence="2" type="ORF">B7709_02250</name>
</gene>
<feature type="transmembrane region" description="Helical" evidence="1">
    <location>
        <begin position="112"/>
        <end position="134"/>
    </location>
</feature>
<dbReference type="Proteomes" id="UP000194008">
    <property type="component" value="Unassembled WGS sequence"/>
</dbReference>
<sequence>MQRDLFSKWTLFITSYLPLYLWLLFSNINYSKFSFERLIALDFNHKLIRAVFVVLIFISFIKLWKLFKFDGKESIKIPRKMEISPESDSLMNYIVTYFTPLLSFDMNNTTSIIMNLLLFLLIGLMYVGSNASYLNPVLGVFGFKIFGVTGFPHAHHIITNLSFDDVETVRETDVELTSYRLGDGIYILKRK</sequence>
<keyword evidence="1" id="KW-0472">Membrane</keyword>
<name>A0A1X1J2Q6_STROR</name>
<proteinExistence type="predicted"/>
<accession>A0A1X1J2Q6</accession>
<comment type="caution">
    <text evidence="2">The sequence shown here is derived from an EMBL/GenBank/DDBJ whole genome shotgun (WGS) entry which is preliminary data.</text>
</comment>
<reference evidence="2 3" key="1">
    <citation type="journal article" date="2016" name="Eur. J. Clin. Microbiol. Infect. Dis.">
        <title>Whole genome sequencing as a tool for phylogenetic analysis of clinical strains of Mitis group streptococci.</title>
        <authorList>
            <person name="Rasmussen L.H."/>
            <person name="Dargis R."/>
            <person name="Hojholt K."/>
            <person name="Christensen J.J."/>
            <person name="Skovgaard O."/>
            <person name="Justesen U.S."/>
            <person name="Rosenvinge F.S."/>
            <person name="Moser C."/>
            <person name="Lukjancenko O."/>
            <person name="Rasmussen S."/>
            <person name="Nielsen X.C."/>
        </authorList>
    </citation>
    <scope>NUCLEOTIDE SEQUENCE [LARGE SCALE GENOMIC DNA]</scope>
    <source>
        <strain evidence="2 3">Y_5914_11</strain>
    </source>
</reference>